<dbReference type="OrthoDB" id="5365643at2"/>
<feature type="transmembrane region" description="Helical" evidence="1">
    <location>
        <begin position="20"/>
        <end position="38"/>
    </location>
</feature>
<dbReference type="AlphaFoldDB" id="A0A151CGU0"/>
<comment type="caution">
    <text evidence="2">The sequence shown here is derived from an EMBL/GenBank/DDBJ whole genome shotgun (WGS) entry which is preliminary data.</text>
</comment>
<name>A0A151CGU0_9BACT</name>
<evidence type="ECO:0008006" key="4">
    <source>
        <dbReference type="Google" id="ProtNLM"/>
    </source>
</evidence>
<dbReference type="InterPro" id="IPR007352">
    <property type="entry name" value="DUF420"/>
</dbReference>
<reference evidence="2 3" key="1">
    <citation type="submission" date="2015-11" db="EMBL/GenBank/DDBJ databases">
        <title>Draft genome of Sulfurovum riftiae 1812E, a member of the Epsilonproteobacteria isolated from the tube of the deep-sea hydrothermal vent tubewom Riftia pachyptila.</title>
        <authorList>
            <person name="Vetriani C."/>
            <person name="Giovannelli D."/>
        </authorList>
    </citation>
    <scope>NUCLEOTIDE SEQUENCE [LARGE SCALE GENOMIC DNA]</scope>
    <source>
        <strain evidence="2 3">1812E</strain>
    </source>
</reference>
<proteinExistence type="predicted"/>
<evidence type="ECO:0000313" key="3">
    <source>
        <dbReference type="Proteomes" id="UP000075359"/>
    </source>
</evidence>
<dbReference type="EMBL" id="LNKT01000012">
    <property type="protein sequence ID" value="KYJ86709.1"/>
    <property type="molecule type" value="Genomic_DNA"/>
</dbReference>
<sequence length="160" mass="17538">MSYMFQPGFLGTRAPFFMDFVTLIVAFLPLLVGVAISFARHRKYGLHSTVQTLIFIVSVVVVGYFEYGVRLGGGYEAFVQGTHVSHNYLLAVLILHILISVITLGIWASTLVSARRSSARGGLLPGPDSESHKKAGIRSFIGIALTSLTGIWLYLLLFVF</sequence>
<keyword evidence="3" id="KW-1185">Reference proteome</keyword>
<accession>A0A151CGU0</accession>
<dbReference type="Pfam" id="PF04238">
    <property type="entry name" value="DUF420"/>
    <property type="match status" value="1"/>
</dbReference>
<feature type="transmembrane region" description="Helical" evidence="1">
    <location>
        <begin position="135"/>
        <end position="157"/>
    </location>
</feature>
<protein>
    <recommendedName>
        <fullName evidence="4">DUF420 domain-containing protein</fullName>
    </recommendedName>
</protein>
<dbReference type="STRING" id="1630136.AS592_07740"/>
<dbReference type="RefSeq" id="WP_067329954.1">
    <property type="nucleotide sequence ID" value="NZ_LNKT01000012.1"/>
</dbReference>
<keyword evidence="1" id="KW-0472">Membrane</keyword>
<evidence type="ECO:0000256" key="1">
    <source>
        <dbReference type="SAM" id="Phobius"/>
    </source>
</evidence>
<gene>
    <name evidence="2" type="ORF">AS592_07740</name>
</gene>
<dbReference type="Proteomes" id="UP000075359">
    <property type="component" value="Unassembled WGS sequence"/>
</dbReference>
<organism evidence="2 3">
    <name type="scientific">Sulfurovum riftiae</name>
    <dbReference type="NCBI Taxonomy" id="1630136"/>
    <lineage>
        <taxon>Bacteria</taxon>
        <taxon>Pseudomonadati</taxon>
        <taxon>Campylobacterota</taxon>
        <taxon>Epsilonproteobacteria</taxon>
        <taxon>Campylobacterales</taxon>
        <taxon>Sulfurovaceae</taxon>
        <taxon>Sulfurovum</taxon>
    </lineage>
</organism>
<feature type="transmembrane region" description="Helical" evidence="1">
    <location>
        <begin position="50"/>
        <end position="68"/>
    </location>
</feature>
<evidence type="ECO:0000313" key="2">
    <source>
        <dbReference type="EMBL" id="KYJ86709.1"/>
    </source>
</evidence>
<feature type="transmembrane region" description="Helical" evidence="1">
    <location>
        <begin position="88"/>
        <end position="114"/>
    </location>
</feature>
<keyword evidence="1" id="KW-0812">Transmembrane</keyword>
<keyword evidence="1" id="KW-1133">Transmembrane helix</keyword>